<feature type="domain" description="N-acetyltransferase" evidence="1">
    <location>
        <begin position="6"/>
        <end position="138"/>
    </location>
</feature>
<reference evidence="2 4" key="2">
    <citation type="submission" date="2016-11" db="EMBL/GenBank/DDBJ databases">
        <authorList>
            <person name="Klemetsen T."/>
        </authorList>
    </citation>
    <scope>NUCLEOTIDE SEQUENCE [LARGE SCALE GENOMIC DNA]</scope>
    <source>
        <strain evidence="2">MT 2528</strain>
    </source>
</reference>
<dbReference type="InterPro" id="IPR040448">
    <property type="entry name" value="PanZ_GNAT"/>
</dbReference>
<dbReference type="CDD" id="cd04301">
    <property type="entry name" value="NAT_SF"/>
    <property type="match status" value="1"/>
</dbReference>
<dbReference type="STRING" id="80854.MVIS_4275"/>
<dbReference type="AlphaFoldDB" id="A0A090IL75"/>
<dbReference type="GO" id="GO:0016747">
    <property type="term" value="F:acyltransferase activity, transferring groups other than amino-acyl groups"/>
    <property type="evidence" value="ECO:0007669"/>
    <property type="project" value="InterPro"/>
</dbReference>
<evidence type="ECO:0000259" key="1">
    <source>
        <dbReference type="PROSITE" id="PS51186"/>
    </source>
</evidence>
<dbReference type="PROSITE" id="PS51186">
    <property type="entry name" value="GNAT"/>
    <property type="match status" value="1"/>
</dbReference>
<dbReference type="RefSeq" id="WP_045112201.1">
    <property type="nucleotide sequence ID" value="NZ_CAWQZC010000155.1"/>
</dbReference>
<reference evidence="3 5" key="1">
    <citation type="submission" date="2016-11" db="EMBL/GenBank/DDBJ databases">
        <authorList>
            <person name="Jaros S."/>
            <person name="Januszkiewicz K."/>
            <person name="Wedrychowicz H."/>
        </authorList>
    </citation>
    <scope>NUCLEOTIDE SEQUENCE [LARGE SCALE GENOMIC DNA]</scope>
    <source>
        <strain evidence="3">NVI 5450</strain>
    </source>
</reference>
<dbReference type="OrthoDB" id="5736859at2"/>
<dbReference type="Pfam" id="PF12568">
    <property type="entry name" value="PanZ"/>
    <property type="match status" value="1"/>
</dbReference>
<accession>A0A090IL75</accession>
<name>A0A090IL75_9GAMM</name>
<proteinExistence type="predicted"/>
<dbReference type="SUPFAM" id="SSF55729">
    <property type="entry name" value="Acyl-CoA N-acyltransferases (Nat)"/>
    <property type="match status" value="1"/>
</dbReference>
<keyword evidence="4" id="KW-1185">Reference proteome</keyword>
<evidence type="ECO:0000313" key="4">
    <source>
        <dbReference type="Proteomes" id="UP000182660"/>
    </source>
</evidence>
<evidence type="ECO:0000313" key="5">
    <source>
        <dbReference type="Proteomes" id="UP000183794"/>
    </source>
</evidence>
<protein>
    <recommendedName>
        <fullName evidence="1">N-acetyltransferase domain-containing protein</fullName>
    </recommendedName>
</protein>
<dbReference type="EMBL" id="FPLD01000066">
    <property type="protein sequence ID" value="SGZ02859.1"/>
    <property type="molecule type" value="Genomic_DNA"/>
</dbReference>
<evidence type="ECO:0000313" key="2">
    <source>
        <dbReference type="EMBL" id="SGY92505.1"/>
    </source>
</evidence>
<evidence type="ECO:0000313" key="3">
    <source>
        <dbReference type="EMBL" id="SGZ02859.1"/>
    </source>
</evidence>
<sequence length="138" mass="15621">MRLSAFTVTDSTPQLLIDITKLYRPFQHDEAEIQKTFDKLLQDDSQTLFVAKFNDRHIGGLIMQHDTSTLFLSCMVVRDITQQRGVGKYLVQQAIKHAKSLQLKSVTVIKTTQVTAELSAFLIHQGFTEQDTALSFSC</sequence>
<dbReference type="PATRIC" id="fig|80854.5.peg.4533"/>
<organism evidence="3 5">
    <name type="scientific">Moritella viscosa</name>
    <dbReference type="NCBI Taxonomy" id="80854"/>
    <lineage>
        <taxon>Bacteria</taxon>
        <taxon>Pseudomonadati</taxon>
        <taxon>Pseudomonadota</taxon>
        <taxon>Gammaproteobacteria</taxon>
        <taxon>Alteromonadales</taxon>
        <taxon>Moritellaceae</taxon>
        <taxon>Moritella</taxon>
    </lineage>
</organism>
<dbReference type="HOGENOM" id="CLU_135649_0_0_6"/>
<dbReference type="InterPro" id="IPR000182">
    <property type="entry name" value="GNAT_dom"/>
</dbReference>
<dbReference type="InterPro" id="IPR016181">
    <property type="entry name" value="Acyl_CoA_acyltransferase"/>
</dbReference>
<dbReference type="Proteomes" id="UP000182660">
    <property type="component" value="Unassembled WGS sequence"/>
</dbReference>
<dbReference type="EMBL" id="FPLJ01000052">
    <property type="protein sequence ID" value="SGY92505.1"/>
    <property type="molecule type" value="Genomic_DNA"/>
</dbReference>
<gene>
    <name evidence="2" type="ORF">MT2528_2401</name>
    <name evidence="3" type="ORF">NVI5450_2606</name>
</gene>
<dbReference type="KEGG" id="mvs:MVIS_4275"/>
<dbReference type="Proteomes" id="UP000183794">
    <property type="component" value="Unassembled WGS sequence"/>
</dbReference>
<dbReference type="GeneID" id="61296259"/>
<dbReference type="Gene3D" id="3.40.630.30">
    <property type="match status" value="1"/>
</dbReference>